<name>A0A6J4V8T5_9BACT</name>
<dbReference type="AlphaFoldDB" id="A0A6J4V8T5"/>
<feature type="compositionally biased region" description="Gly residues" evidence="1">
    <location>
        <begin position="1"/>
        <end position="15"/>
    </location>
</feature>
<protein>
    <submittedName>
        <fullName evidence="2">Uncharacterized protein</fullName>
    </submittedName>
</protein>
<dbReference type="EMBL" id="CADCWF010000250">
    <property type="protein sequence ID" value="CAA9570292.1"/>
    <property type="molecule type" value="Genomic_DNA"/>
</dbReference>
<organism evidence="2">
    <name type="scientific">uncultured Thermomicrobiales bacterium</name>
    <dbReference type="NCBI Taxonomy" id="1645740"/>
    <lineage>
        <taxon>Bacteria</taxon>
        <taxon>Pseudomonadati</taxon>
        <taxon>Thermomicrobiota</taxon>
        <taxon>Thermomicrobia</taxon>
        <taxon>Thermomicrobiales</taxon>
        <taxon>environmental samples</taxon>
    </lineage>
</organism>
<accession>A0A6J4V8T5</accession>
<proteinExistence type="predicted"/>
<reference evidence="2" key="1">
    <citation type="submission" date="2020-02" db="EMBL/GenBank/DDBJ databases">
        <authorList>
            <person name="Meier V. D."/>
        </authorList>
    </citation>
    <scope>NUCLEOTIDE SEQUENCE</scope>
    <source>
        <strain evidence="2">AVDCRST_MAG59</strain>
    </source>
</reference>
<evidence type="ECO:0000256" key="1">
    <source>
        <dbReference type="SAM" id="MobiDB-lite"/>
    </source>
</evidence>
<feature type="region of interest" description="Disordered" evidence="1">
    <location>
        <begin position="1"/>
        <end position="20"/>
    </location>
</feature>
<evidence type="ECO:0000313" key="2">
    <source>
        <dbReference type="EMBL" id="CAA9570292.1"/>
    </source>
</evidence>
<gene>
    <name evidence="2" type="ORF">AVDCRST_MAG59-3446</name>
</gene>
<sequence length="47" mass="4687">MAERGGGFGAGGRGGAASAWGRATARVARSAFAEAGERPRHTARSVT</sequence>